<evidence type="ECO:0000313" key="4">
    <source>
        <dbReference type="Proteomes" id="UP001629246"/>
    </source>
</evidence>
<feature type="compositionally biased region" description="Low complexity" evidence="1">
    <location>
        <begin position="28"/>
        <end position="38"/>
    </location>
</feature>
<comment type="caution">
    <text evidence="3">The sequence shown here is derived from an EMBL/GenBank/DDBJ whole genome shotgun (WGS) entry which is preliminary data.</text>
</comment>
<dbReference type="RefSeq" id="WP_408157447.1">
    <property type="nucleotide sequence ID" value="NZ_JAQQFM010000004.1"/>
</dbReference>
<evidence type="ECO:0000256" key="2">
    <source>
        <dbReference type="SAM" id="SignalP"/>
    </source>
</evidence>
<keyword evidence="4" id="KW-1185">Reference proteome</keyword>
<dbReference type="Proteomes" id="UP001629246">
    <property type="component" value="Unassembled WGS sequence"/>
</dbReference>
<accession>A0ABW9A889</accession>
<name>A0ABW9A889_9BURK</name>
<feature type="signal peptide" evidence="2">
    <location>
        <begin position="1"/>
        <end position="30"/>
    </location>
</feature>
<proteinExistence type="predicted"/>
<feature type="region of interest" description="Disordered" evidence="1">
    <location>
        <begin position="28"/>
        <end position="144"/>
    </location>
</feature>
<evidence type="ECO:0008006" key="5">
    <source>
        <dbReference type="Google" id="ProtNLM"/>
    </source>
</evidence>
<feature type="compositionally biased region" description="Basic and acidic residues" evidence="1">
    <location>
        <begin position="135"/>
        <end position="144"/>
    </location>
</feature>
<protein>
    <recommendedName>
        <fullName evidence="5">DUF2782 domain-containing protein</fullName>
    </recommendedName>
</protein>
<sequence>MNSPKVWSKECLAAVLISISAGLASPLAMAQTPAAPSAAPAPPPPELEKLEEGEPPAVTIQKPGGGGGNNGNSINERRDHGQTKEIEVKSGPSTYYLKPHQQVGSSTPGDAQSGPPTAAQWKVKEFDWGGSKQPKKTDADSDAK</sequence>
<reference evidence="3 4" key="1">
    <citation type="journal article" date="2024" name="Chem. Sci.">
        <title>Discovery of megapolipeptins by genome mining of a Burkholderiales bacteria collection.</title>
        <authorList>
            <person name="Paulo B.S."/>
            <person name="Recchia M.J.J."/>
            <person name="Lee S."/>
            <person name="Fergusson C.H."/>
            <person name="Romanowski S.B."/>
            <person name="Hernandez A."/>
            <person name="Krull N."/>
            <person name="Liu D.Y."/>
            <person name="Cavanagh H."/>
            <person name="Bos A."/>
            <person name="Gray C.A."/>
            <person name="Murphy B.T."/>
            <person name="Linington R.G."/>
            <person name="Eustaquio A.S."/>
        </authorList>
    </citation>
    <scope>NUCLEOTIDE SEQUENCE [LARGE SCALE GENOMIC DNA]</scope>
    <source>
        <strain evidence="3 4">RL21-008-BIB-A</strain>
    </source>
</reference>
<evidence type="ECO:0000313" key="3">
    <source>
        <dbReference type="EMBL" id="MFL9924624.1"/>
    </source>
</evidence>
<gene>
    <name evidence="3" type="ORF">PQR62_10130</name>
</gene>
<dbReference type="EMBL" id="JAQQFM010000004">
    <property type="protein sequence ID" value="MFL9924624.1"/>
    <property type="molecule type" value="Genomic_DNA"/>
</dbReference>
<keyword evidence="2" id="KW-0732">Signal</keyword>
<evidence type="ECO:0000256" key="1">
    <source>
        <dbReference type="SAM" id="MobiDB-lite"/>
    </source>
</evidence>
<organism evidence="3 4">
    <name type="scientific">Herbaspirillum lusitanum</name>
    <dbReference type="NCBI Taxonomy" id="213312"/>
    <lineage>
        <taxon>Bacteria</taxon>
        <taxon>Pseudomonadati</taxon>
        <taxon>Pseudomonadota</taxon>
        <taxon>Betaproteobacteria</taxon>
        <taxon>Burkholderiales</taxon>
        <taxon>Oxalobacteraceae</taxon>
        <taxon>Herbaspirillum</taxon>
    </lineage>
</organism>
<feature type="compositionally biased region" description="Basic and acidic residues" evidence="1">
    <location>
        <begin position="75"/>
        <end position="88"/>
    </location>
</feature>
<feature type="chain" id="PRO_5046088823" description="DUF2782 domain-containing protein" evidence="2">
    <location>
        <begin position="31"/>
        <end position="144"/>
    </location>
</feature>